<evidence type="ECO:0000313" key="3">
    <source>
        <dbReference type="Proteomes" id="UP001172102"/>
    </source>
</evidence>
<gene>
    <name evidence="2" type="ORF">B0H67DRAFT_139855</name>
</gene>
<accession>A0AA40B147</accession>
<sequence length="335" mass="37005">MVPGCFPSAGDVEPRGFASDRIGRSHHRSLSSSIFISLYQRNLAILRLCDSANVFGRRSRAWHVFDKGSTECQLQLSFGSHRLAPPKALSCESEVELQSQIQAAGCRAAATQRSRVSWQRVSNRFIDSTLPRNERKGKASPRDRPTGNLKRMGVNSMGLVRTWTLYGVTRPRPASSSSLLAYLRFFIISCFMGLQKPLRGGGQQAGGTALCECFDTFDTFDSTHLRSAQLPLSSPSPDNPKLGHQEQGIPKIVAWLRHGPRWAAQAVQSVPVPFAQARIRDAGRAGKWEDKFENGTKPFPSLPPSLPPRGRGCKTSSSLRAGLRQRETYFHLCSP</sequence>
<dbReference type="Proteomes" id="UP001172102">
    <property type="component" value="Unassembled WGS sequence"/>
</dbReference>
<feature type="region of interest" description="Disordered" evidence="1">
    <location>
        <begin position="288"/>
        <end position="318"/>
    </location>
</feature>
<proteinExistence type="predicted"/>
<evidence type="ECO:0000256" key="1">
    <source>
        <dbReference type="SAM" id="MobiDB-lite"/>
    </source>
</evidence>
<feature type="region of interest" description="Disordered" evidence="1">
    <location>
        <begin position="129"/>
        <end position="149"/>
    </location>
</feature>
<evidence type="ECO:0000313" key="2">
    <source>
        <dbReference type="EMBL" id="KAK0725756.1"/>
    </source>
</evidence>
<reference evidence="2" key="1">
    <citation type="submission" date="2023-06" db="EMBL/GenBank/DDBJ databases">
        <title>Genome-scale phylogeny and comparative genomics of the fungal order Sordariales.</title>
        <authorList>
            <consortium name="Lawrence Berkeley National Laboratory"/>
            <person name="Hensen N."/>
            <person name="Bonometti L."/>
            <person name="Westerberg I."/>
            <person name="Brannstrom I.O."/>
            <person name="Guillou S."/>
            <person name="Cros-Aarteil S."/>
            <person name="Calhoun S."/>
            <person name="Haridas S."/>
            <person name="Kuo A."/>
            <person name="Mondo S."/>
            <person name="Pangilinan J."/>
            <person name="Riley R."/>
            <person name="Labutti K."/>
            <person name="Andreopoulos B."/>
            <person name="Lipzen A."/>
            <person name="Chen C."/>
            <person name="Yanf M."/>
            <person name="Daum C."/>
            <person name="Ng V."/>
            <person name="Clum A."/>
            <person name="Steindorff A."/>
            <person name="Ohm R."/>
            <person name="Martin F."/>
            <person name="Silar P."/>
            <person name="Natvig D."/>
            <person name="Lalanne C."/>
            <person name="Gautier V."/>
            <person name="Ament-Velasquez S.L."/>
            <person name="Kruys A."/>
            <person name="Hutchinson M.I."/>
            <person name="Powell A.J."/>
            <person name="Barry K."/>
            <person name="Miller A.N."/>
            <person name="Grigoriev I.V."/>
            <person name="Debuchy R."/>
            <person name="Gladieux P."/>
            <person name="Thoren M.H."/>
            <person name="Johannesson H."/>
        </authorList>
    </citation>
    <scope>NUCLEOTIDE SEQUENCE</scope>
    <source>
        <strain evidence="2">SMH4607-1</strain>
    </source>
</reference>
<keyword evidence="3" id="KW-1185">Reference proteome</keyword>
<organism evidence="2 3">
    <name type="scientific">Lasiosphaeris hirsuta</name>
    <dbReference type="NCBI Taxonomy" id="260670"/>
    <lineage>
        <taxon>Eukaryota</taxon>
        <taxon>Fungi</taxon>
        <taxon>Dikarya</taxon>
        <taxon>Ascomycota</taxon>
        <taxon>Pezizomycotina</taxon>
        <taxon>Sordariomycetes</taxon>
        <taxon>Sordariomycetidae</taxon>
        <taxon>Sordariales</taxon>
        <taxon>Lasiosphaeriaceae</taxon>
        <taxon>Lasiosphaeris</taxon>
    </lineage>
</organism>
<dbReference type="AlphaFoldDB" id="A0AA40B147"/>
<name>A0AA40B147_9PEZI</name>
<dbReference type="EMBL" id="JAUKUA010000002">
    <property type="protein sequence ID" value="KAK0725756.1"/>
    <property type="molecule type" value="Genomic_DNA"/>
</dbReference>
<comment type="caution">
    <text evidence="2">The sequence shown here is derived from an EMBL/GenBank/DDBJ whole genome shotgun (WGS) entry which is preliminary data.</text>
</comment>
<feature type="compositionally biased region" description="Basic and acidic residues" evidence="1">
    <location>
        <begin position="132"/>
        <end position="145"/>
    </location>
</feature>
<protein>
    <submittedName>
        <fullName evidence="2">Uncharacterized protein</fullName>
    </submittedName>
</protein>